<feature type="region of interest" description="Disordered" evidence="1">
    <location>
        <begin position="261"/>
        <end position="292"/>
    </location>
</feature>
<evidence type="ECO:0000313" key="4">
    <source>
        <dbReference type="Proteomes" id="UP000243719"/>
    </source>
</evidence>
<feature type="domain" description="Methyltransferase type 11" evidence="2">
    <location>
        <begin position="93"/>
        <end position="143"/>
    </location>
</feature>
<name>A0A1H2PVQ5_9BURK</name>
<dbReference type="Pfam" id="PF08241">
    <property type="entry name" value="Methyltransf_11"/>
    <property type="match status" value="1"/>
</dbReference>
<evidence type="ECO:0000313" key="3">
    <source>
        <dbReference type="EMBL" id="SDV51017.1"/>
    </source>
</evidence>
<reference evidence="4" key="1">
    <citation type="submission" date="2016-09" db="EMBL/GenBank/DDBJ databases">
        <authorList>
            <person name="Varghese N."/>
            <person name="Submissions S."/>
        </authorList>
    </citation>
    <scope>NUCLEOTIDE SEQUENCE [LARGE SCALE GENOMIC DNA]</scope>
    <source>
        <strain evidence="4">JS23</strain>
    </source>
</reference>
<dbReference type="EMBL" id="FNLO01000014">
    <property type="protein sequence ID" value="SDV51017.1"/>
    <property type="molecule type" value="Genomic_DNA"/>
</dbReference>
<keyword evidence="3" id="KW-0489">Methyltransferase</keyword>
<dbReference type="GO" id="GO:0008757">
    <property type="term" value="F:S-adenosylmethionine-dependent methyltransferase activity"/>
    <property type="evidence" value="ECO:0007669"/>
    <property type="project" value="InterPro"/>
</dbReference>
<dbReference type="AlphaFoldDB" id="A0A1H2PVQ5"/>
<dbReference type="RefSeq" id="WP_091912401.1">
    <property type="nucleotide sequence ID" value="NZ_FNLO01000014.1"/>
</dbReference>
<dbReference type="Gene3D" id="3.40.50.150">
    <property type="entry name" value="Vaccinia Virus protein VP39"/>
    <property type="match status" value="1"/>
</dbReference>
<proteinExistence type="predicted"/>
<evidence type="ECO:0000256" key="1">
    <source>
        <dbReference type="SAM" id="MobiDB-lite"/>
    </source>
</evidence>
<protein>
    <submittedName>
        <fullName evidence="3">Methyltransferase domain-containing protein</fullName>
    </submittedName>
</protein>
<dbReference type="SUPFAM" id="SSF53335">
    <property type="entry name" value="S-adenosyl-L-methionine-dependent methyltransferases"/>
    <property type="match status" value="1"/>
</dbReference>
<dbReference type="GO" id="GO:0032259">
    <property type="term" value="P:methylation"/>
    <property type="evidence" value="ECO:0007669"/>
    <property type="project" value="UniProtKB-KW"/>
</dbReference>
<organism evidence="3 4">
    <name type="scientific">Chitinasiproducens palmae</name>
    <dbReference type="NCBI Taxonomy" id="1770053"/>
    <lineage>
        <taxon>Bacteria</taxon>
        <taxon>Pseudomonadati</taxon>
        <taxon>Pseudomonadota</taxon>
        <taxon>Betaproteobacteria</taxon>
        <taxon>Burkholderiales</taxon>
        <taxon>Burkholderiaceae</taxon>
        <taxon>Chitinasiproducens</taxon>
    </lineage>
</organism>
<sequence>MADRFPTDWPAWTETPPGAYILAWEQAQLDRLVGDMFGYHAVQIGLPHLAALRESRMSHRTLLLDAALGEAPRGADGGPRWPSDAQRPPGIDSIVAGEVLDLPFATQSVDLLVLPHVLELSDDPHALLREAERVLVPEGRLVIVGFNSLSLWGVRQSVARMARRSFVPATQNLIAFTRIKDWIKLLGFELSRGRFGCYRPPVASDKWLNRYAFMEKAGDRWWPIFGATFLITAIKRERGMRLIGPAWKKRKAVVPALAPVAPAAAPRRASESGTRASRHEAMKRTDSQTAQQ</sequence>
<dbReference type="Proteomes" id="UP000243719">
    <property type="component" value="Unassembled WGS sequence"/>
</dbReference>
<feature type="compositionally biased region" description="Basic and acidic residues" evidence="1">
    <location>
        <begin position="277"/>
        <end position="286"/>
    </location>
</feature>
<dbReference type="OrthoDB" id="6191410at2"/>
<gene>
    <name evidence="3" type="ORF">SAMN05216551_114117</name>
</gene>
<keyword evidence="4" id="KW-1185">Reference proteome</keyword>
<dbReference type="InterPro" id="IPR013216">
    <property type="entry name" value="Methyltransf_11"/>
</dbReference>
<dbReference type="STRING" id="1770053.SAMN05216551_114117"/>
<keyword evidence="3" id="KW-0808">Transferase</keyword>
<evidence type="ECO:0000259" key="2">
    <source>
        <dbReference type="Pfam" id="PF08241"/>
    </source>
</evidence>
<dbReference type="CDD" id="cd02440">
    <property type="entry name" value="AdoMet_MTases"/>
    <property type="match status" value="1"/>
</dbReference>
<dbReference type="InterPro" id="IPR029063">
    <property type="entry name" value="SAM-dependent_MTases_sf"/>
</dbReference>
<accession>A0A1H2PVQ5</accession>